<keyword evidence="2" id="KW-1185">Reference proteome</keyword>
<gene>
    <name evidence="1" type="ORF">J2S57_006949</name>
</gene>
<evidence type="ECO:0000313" key="1">
    <source>
        <dbReference type="EMBL" id="MDP9831200.1"/>
    </source>
</evidence>
<dbReference type="RefSeq" id="WP_307250736.1">
    <property type="nucleotide sequence ID" value="NZ_JAUSQZ010000001.1"/>
</dbReference>
<name>A0ABT9PGY6_9ACTN</name>
<dbReference type="EMBL" id="JAUSQZ010000001">
    <property type="protein sequence ID" value="MDP9831200.1"/>
    <property type="molecule type" value="Genomic_DNA"/>
</dbReference>
<accession>A0ABT9PGY6</accession>
<sequence length="280" mass="31139">MRAFSTLDRLTRTFWRHTGRPVDLAGRHAWLDAPRNDGPNVADAWVESAARAMGGHAQHGRADAGLVRDLAVLDGPGFAAADLHPLVRDFYEHTSAWRLEAWTQWSPVFQPGGELIARFFGRRLQQLALPMRPLDVSRGMDSRVVTLHDANGTQQGAAWLRTLKATGEWVFSGAYSTRSLPGADRPSVHVAFPLESGNVQVFLRPRVLDGGALELSSPRGRFGQDGAYVTTLDRGRAFAARVPLHETFRVFVDDEGVLRTDHELCLWSATVVRLHYRLSR</sequence>
<reference evidence="1 2" key="1">
    <citation type="submission" date="2023-07" db="EMBL/GenBank/DDBJ databases">
        <title>Sequencing the genomes of 1000 actinobacteria strains.</title>
        <authorList>
            <person name="Klenk H.-P."/>
        </authorList>
    </citation>
    <scope>NUCLEOTIDE SEQUENCE [LARGE SCALE GENOMIC DNA]</scope>
    <source>
        <strain evidence="1 2">DSM 44388</strain>
    </source>
</reference>
<comment type="caution">
    <text evidence="1">The sequence shown here is derived from an EMBL/GenBank/DDBJ whole genome shotgun (WGS) entry which is preliminary data.</text>
</comment>
<protein>
    <submittedName>
        <fullName evidence="1">Uncharacterized protein</fullName>
    </submittedName>
</protein>
<evidence type="ECO:0000313" key="2">
    <source>
        <dbReference type="Proteomes" id="UP001235712"/>
    </source>
</evidence>
<organism evidence="1 2">
    <name type="scientific">Kineosporia succinea</name>
    <dbReference type="NCBI Taxonomy" id="84632"/>
    <lineage>
        <taxon>Bacteria</taxon>
        <taxon>Bacillati</taxon>
        <taxon>Actinomycetota</taxon>
        <taxon>Actinomycetes</taxon>
        <taxon>Kineosporiales</taxon>
        <taxon>Kineosporiaceae</taxon>
        <taxon>Kineosporia</taxon>
    </lineage>
</organism>
<proteinExistence type="predicted"/>
<dbReference type="Proteomes" id="UP001235712">
    <property type="component" value="Unassembled WGS sequence"/>
</dbReference>